<accession>A0A6N0HVT0</accession>
<gene>
    <name evidence="1" type="ORF">HUE57_08455</name>
</gene>
<dbReference type="Proteomes" id="UP000509658">
    <property type="component" value="Chromosome"/>
</dbReference>
<evidence type="ECO:0000313" key="2">
    <source>
        <dbReference type="Proteomes" id="UP000509658"/>
    </source>
</evidence>
<dbReference type="RefSeq" id="WP_174673020.1">
    <property type="nucleotide sequence ID" value="NZ_CP054491.1"/>
</dbReference>
<reference evidence="1 2" key="1">
    <citation type="submission" date="2020-05" db="EMBL/GenBank/DDBJ databases">
        <title>Horizontal transmission and recombination maintain forever young bacterial symbiont genomes.</title>
        <authorList>
            <person name="Russell S.L."/>
            <person name="Pepper-Tunick E."/>
            <person name="Svedberg J."/>
            <person name="Byrne A."/>
            <person name="Ruelas Castillo J."/>
            <person name="Vollmers C."/>
            <person name="Beinart R.A."/>
            <person name="Corbett-Detig R."/>
        </authorList>
    </citation>
    <scope>NUCLEOTIDE SEQUENCE [LARGE SCALE GENOMIC DNA]</scope>
    <source>
        <strain evidence="1">Santa_Monica_outfall</strain>
    </source>
</reference>
<proteinExistence type="predicted"/>
<organism evidence="1 2">
    <name type="scientific">Candidatus Reidiella endopervernicosa</name>
    <dbReference type="NCBI Taxonomy" id="2738883"/>
    <lineage>
        <taxon>Bacteria</taxon>
        <taxon>Pseudomonadati</taxon>
        <taxon>Pseudomonadota</taxon>
        <taxon>Gammaproteobacteria</taxon>
        <taxon>Candidatus Reidiella</taxon>
    </lineage>
</organism>
<dbReference type="KEGG" id="rev:HUE57_08455"/>
<sequence length="69" mass="7897">MFEEVASFYDSNPYGDLVDPTEALRALGQDHPIAIRLKRHMEQYYGTDGNKALEKYFALRANTLKADVM</sequence>
<dbReference type="AlphaFoldDB" id="A0A6N0HVT0"/>
<name>A0A6N0HVT0_9GAMM</name>
<evidence type="ECO:0000313" key="1">
    <source>
        <dbReference type="EMBL" id="QKQ26311.1"/>
    </source>
</evidence>
<dbReference type="EMBL" id="CP054491">
    <property type="protein sequence ID" value="QKQ26311.1"/>
    <property type="molecule type" value="Genomic_DNA"/>
</dbReference>
<keyword evidence="2" id="KW-1185">Reference proteome</keyword>
<protein>
    <submittedName>
        <fullName evidence="1">Uncharacterized protein</fullName>
    </submittedName>
</protein>